<dbReference type="InterPro" id="IPR013538">
    <property type="entry name" value="ASHA1/2-like_C"/>
</dbReference>
<comment type="caution">
    <text evidence="3">The sequence shown here is derived from an EMBL/GenBank/DDBJ whole genome shotgun (WGS) entry which is preliminary data.</text>
</comment>
<organism evidence="3 4">
    <name type="scientific">Eiseniibacteriota bacterium</name>
    <dbReference type="NCBI Taxonomy" id="2212470"/>
    <lineage>
        <taxon>Bacteria</taxon>
        <taxon>Candidatus Eiseniibacteriota</taxon>
    </lineage>
</organism>
<reference evidence="3" key="2">
    <citation type="journal article" date="2021" name="Microbiome">
        <title>Successional dynamics and alternative stable states in a saline activated sludge microbial community over 9 years.</title>
        <authorList>
            <person name="Wang Y."/>
            <person name="Ye J."/>
            <person name="Ju F."/>
            <person name="Liu L."/>
            <person name="Boyd J.A."/>
            <person name="Deng Y."/>
            <person name="Parks D.H."/>
            <person name="Jiang X."/>
            <person name="Yin X."/>
            <person name="Woodcroft B.J."/>
            <person name="Tyson G.W."/>
            <person name="Hugenholtz P."/>
            <person name="Polz M.F."/>
            <person name="Zhang T."/>
        </authorList>
    </citation>
    <scope>NUCLEOTIDE SEQUENCE</scope>
    <source>
        <strain evidence="3">HKST-UBA02</strain>
    </source>
</reference>
<evidence type="ECO:0000259" key="2">
    <source>
        <dbReference type="Pfam" id="PF08327"/>
    </source>
</evidence>
<evidence type="ECO:0000313" key="4">
    <source>
        <dbReference type="Proteomes" id="UP000739538"/>
    </source>
</evidence>
<evidence type="ECO:0000313" key="3">
    <source>
        <dbReference type="EMBL" id="MCA9759095.1"/>
    </source>
</evidence>
<dbReference type="SUPFAM" id="SSF55961">
    <property type="entry name" value="Bet v1-like"/>
    <property type="match status" value="1"/>
</dbReference>
<protein>
    <submittedName>
        <fullName evidence="3">SRPBCC domain-containing protein</fullName>
    </submittedName>
</protein>
<proteinExistence type="inferred from homology"/>
<sequence length="204" mass="22505">MKVVNASDFPVTDAACKSATGKTLKQWFKALDDLNGLEKGRRACTQEIHAQHADPWWPTTIYVEYEAHHGVKKKDGLAEGFTICVTKSISASVDKVYQVWTSAAGFAEMFGDGGKQTVEDGGALSCKAGCKGTFSRIRPNKDLRLTWEHPGCTAPMQLDIQFQDAKGKCLMNVMTSRIQTRAESDGLRNAWTEALNRLKSLCEK</sequence>
<gene>
    <name evidence="3" type="ORF">KDA27_25100</name>
</gene>
<evidence type="ECO:0000256" key="1">
    <source>
        <dbReference type="ARBA" id="ARBA00006817"/>
    </source>
</evidence>
<name>A0A956SFV3_UNCEI</name>
<dbReference type="InterPro" id="IPR023393">
    <property type="entry name" value="START-like_dom_sf"/>
</dbReference>
<comment type="similarity">
    <text evidence="1">Belongs to the AHA1 family.</text>
</comment>
<feature type="domain" description="Activator of Hsp90 ATPase homologue 1/2-like C-terminal" evidence="2">
    <location>
        <begin position="91"/>
        <end position="202"/>
    </location>
</feature>
<dbReference type="CDD" id="cd07814">
    <property type="entry name" value="SRPBCC_CalC_Aha1-like"/>
    <property type="match status" value="1"/>
</dbReference>
<dbReference type="Proteomes" id="UP000739538">
    <property type="component" value="Unassembled WGS sequence"/>
</dbReference>
<dbReference type="EMBL" id="JAGQHS010000263">
    <property type="protein sequence ID" value="MCA9759095.1"/>
    <property type="molecule type" value="Genomic_DNA"/>
</dbReference>
<dbReference type="AlphaFoldDB" id="A0A956SFV3"/>
<dbReference type="Gene3D" id="3.30.530.20">
    <property type="match status" value="1"/>
</dbReference>
<accession>A0A956SFV3</accession>
<reference evidence="3" key="1">
    <citation type="submission" date="2020-04" db="EMBL/GenBank/DDBJ databases">
        <authorList>
            <person name="Zhang T."/>
        </authorList>
    </citation>
    <scope>NUCLEOTIDE SEQUENCE</scope>
    <source>
        <strain evidence="3">HKST-UBA02</strain>
    </source>
</reference>
<dbReference type="Pfam" id="PF08327">
    <property type="entry name" value="AHSA1"/>
    <property type="match status" value="1"/>
</dbReference>